<accession>A0AA36D4C2</accession>
<evidence type="ECO:0000256" key="12">
    <source>
        <dbReference type="RuleBase" id="RU000304"/>
    </source>
</evidence>
<dbReference type="InterPro" id="IPR017441">
    <property type="entry name" value="Protein_kinase_ATP_BS"/>
</dbReference>
<keyword evidence="6" id="KW-0418">Kinase</keyword>
<dbReference type="CDD" id="cd14005">
    <property type="entry name" value="STKc_PIM"/>
    <property type="match status" value="1"/>
</dbReference>
<evidence type="ECO:0000256" key="5">
    <source>
        <dbReference type="ARBA" id="ARBA00022741"/>
    </source>
</evidence>
<dbReference type="EC" id="2.7.11.1" evidence="2"/>
<feature type="binding site" evidence="11">
    <location>
        <position position="70"/>
    </location>
    <ligand>
        <name>ATP</name>
        <dbReference type="ChEBI" id="CHEBI:30616"/>
    </ligand>
</feature>
<evidence type="ECO:0000256" key="8">
    <source>
        <dbReference type="ARBA" id="ARBA00022842"/>
    </source>
</evidence>
<dbReference type="PROSITE" id="PS00108">
    <property type="entry name" value="PROTEIN_KINASE_ST"/>
    <property type="match status" value="1"/>
</dbReference>
<dbReference type="FunFam" id="1.10.510.10:FF:000708">
    <property type="entry name" value="serine/threonine-protein kinase par-1-like"/>
    <property type="match status" value="1"/>
</dbReference>
<comment type="catalytic activity">
    <reaction evidence="9">
        <text>L-threonyl-[protein] + ATP = O-phospho-L-threonyl-[protein] + ADP + H(+)</text>
        <dbReference type="Rhea" id="RHEA:46608"/>
        <dbReference type="Rhea" id="RHEA-COMP:11060"/>
        <dbReference type="Rhea" id="RHEA-COMP:11605"/>
        <dbReference type="ChEBI" id="CHEBI:15378"/>
        <dbReference type="ChEBI" id="CHEBI:30013"/>
        <dbReference type="ChEBI" id="CHEBI:30616"/>
        <dbReference type="ChEBI" id="CHEBI:61977"/>
        <dbReference type="ChEBI" id="CHEBI:456216"/>
        <dbReference type="EC" id="2.7.11.1"/>
    </reaction>
</comment>
<gene>
    <name evidence="15" type="ORF">MSPICULIGERA_LOCUS19030</name>
</gene>
<comment type="catalytic activity">
    <reaction evidence="10">
        <text>L-seryl-[protein] + ATP = O-phospho-L-seryl-[protein] + ADP + H(+)</text>
        <dbReference type="Rhea" id="RHEA:17989"/>
        <dbReference type="Rhea" id="RHEA-COMP:9863"/>
        <dbReference type="Rhea" id="RHEA-COMP:11604"/>
        <dbReference type="ChEBI" id="CHEBI:15378"/>
        <dbReference type="ChEBI" id="CHEBI:29999"/>
        <dbReference type="ChEBI" id="CHEBI:30616"/>
        <dbReference type="ChEBI" id="CHEBI:83421"/>
        <dbReference type="ChEBI" id="CHEBI:456216"/>
        <dbReference type="EC" id="2.7.11.1"/>
    </reaction>
</comment>
<feature type="non-terminal residue" evidence="15">
    <location>
        <position position="1"/>
    </location>
</feature>
<keyword evidence="4" id="KW-0808">Transferase</keyword>
<dbReference type="EMBL" id="CATQJA010002662">
    <property type="protein sequence ID" value="CAJ0580852.1"/>
    <property type="molecule type" value="Genomic_DNA"/>
</dbReference>
<evidence type="ECO:0000313" key="15">
    <source>
        <dbReference type="EMBL" id="CAJ0580852.1"/>
    </source>
</evidence>
<evidence type="ECO:0000256" key="11">
    <source>
        <dbReference type="PROSITE-ProRule" id="PRU10141"/>
    </source>
</evidence>
<organism evidence="15 16">
    <name type="scientific">Mesorhabditis spiculigera</name>
    <dbReference type="NCBI Taxonomy" id="96644"/>
    <lineage>
        <taxon>Eukaryota</taxon>
        <taxon>Metazoa</taxon>
        <taxon>Ecdysozoa</taxon>
        <taxon>Nematoda</taxon>
        <taxon>Chromadorea</taxon>
        <taxon>Rhabditida</taxon>
        <taxon>Rhabditina</taxon>
        <taxon>Rhabditomorpha</taxon>
        <taxon>Rhabditoidea</taxon>
        <taxon>Rhabditidae</taxon>
        <taxon>Mesorhabditinae</taxon>
        <taxon>Mesorhabditis</taxon>
    </lineage>
</organism>
<dbReference type="Proteomes" id="UP001177023">
    <property type="component" value="Unassembled WGS sequence"/>
</dbReference>
<evidence type="ECO:0000313" key="16">
    <source>
        <dbReference type="Proteomes" id="UP001177023"/>
    </source>
</evidence>
<comment type="cofactor">
    <cofactor evidence="1">
        <name>Mg(2+)</name>
        <dbReference type="ChEBI" id="CHEBI:18420"/>
    </cofactor>
</comment>
<dbReference type="SMART" id="SM00220">
    <property type="entry name" value="S_TKc"/>
    <property type="match status" value="1"/>
</dbReference>
<feature type="region of interest" description="Disordered" evidence="13">
    <location>
        <begin position="316"/>
        <end position="369"/>
    </location>
</feature>
<dbReference type="PROSITE" id="PS50011">
    <property type="entry name" value="PROTEIN_KINASE_DOM"/>
    <property type="match status" value="1"/>
</dbReference>
<dbReference type="GO" id="GO:0005524">
    <property type="term" value="F:ATP binding"/>
    <property type="evidence" value="ECO:0007669"/>
    <property type="project" value="UniProtKB-UniRule"/>
</dbReference>
<dbReference type="GO" id="GO:0005737">
    <property type="term" value="C:cytoplasm"/>
    <property type="evidence" value="ECO:0007669"/>
    <property type="project" value="TreeGrafter"/>
</dbReference>
<dbReference type="InterPro" id="IPR000719">
    <property type="entry name" value="Prot_kinase_dom"/>
</dbReference>
<feature type="domain" description="Protein kinase" evidence="14">
    <location>
        <begin position="41"/>
        <end position="295"/>
    </location>
</feature>
<keyword evidence="5 11" id="KW-0547">Nucleotide-binding</keyword>
<dbReference type="PROSITE" id="PS00107">
    <property type="entry name" value="PROTEIN_KINASE_ATP"/>
    <property type="match status" value="1"/>
</dbReference>
<dbReference type="Gene3D" id="1.10.510.10">
    <property type="entry name" value="Transferase(Phosphotransferase) domain 1"/>
    <property type="match status" value="1"/>
</dbReference>
<evidence type="ECO:0000256" key="3">
    <source>
        <dbReference type="ARBA" id="ARBA00022527"/>
    </source>
</evidence>
<comment type="similarity">
    <text evidence="12">Belongs to the protein kinase superfamily.</text>
</comment>
<proteinExistence type="inferred from homology"/>
<dbReference type="FunFam" id="3.30.200.20:FF:000547">
    <property type="entry name" value="Serine/threonine-protein kinase prk-2"/>
    <property type="match status" value="1"/>
</dbReference>
<evidence type="ECO:0000256" key="4">
    <source>
        <dbReference type="ARBA" id="ARBA00022679"/>
    </source>
</evidence>
<dbReference type="Gene3D" id="3.30.200.20">
    <property type="entry name" value="Phosphorylase Kinase, domain 1"/>
    <property type="match status" value="1"/>
</dbReference>
<evidence type="ECO:0000256" key="1">
    <source>
        <dbReference type="ARBA" id="ARBA00001946"/>
    </source>
</evidence>
<keyword evidence="16" id="KW-1185">Reference proteome</keyword>
<evidence type="ECO:0000256" key="7">
    <source>
        <dbReference type="ARBA" id="ARBA00022840"/>
    </source>
</evidence>
<evidence type="ECO:0000256" key="10">
    <source>
        <dbReference type="ARBA" id="ARBA00048679"/>
    </source>
</evidence>
<name>A0AA36D4C2_9BILA</name>
<evidence type="ECO:0000256" key="9">
    <source>
        <dbReference type="ARBA" id="ARBA00047899"/>
    </source>
</evidence>
<sequence>MNRIPTLARRVKRMATSQIFNLRQLLNGESGRGLAGFRKLYDLGEEIGRGGFGVVYRATRISDDLPVAVKFIDRKSIREWGKLGDSQVPMEIYVLSKCAKIPGVIRLLDWYSTSEGFLIVMERPFPCTDLFDFLKLQTKLDENTARWFFRQIVQTVQQCAEKRILHRDIKDENIVIDLVTGEAKLIDFGAATALKKSQYSDFQGTRLYCPPEWFLRSLYLGKEATVWSLGVLLYNMLNGRVPYRNEKDICTSHLLGALPFYSSVSTEARDLVLQCLSYEPYDRCSLEEILIHPWMTADCPDWVTLTKNLNAGLKKDDEDEANVSGGEISAEAERKSKMQQANQKKFEKLESSGVGSLDGPSGARGAKTSLLSLPPTRAQLVQAEQRPTRGPLTAASATCRRPKKAPEVGMPAANSTVLATIRRAMKQPALAQY</sequence>
<keyword evidence="3 12" id="KW-0723">Serine/threonine-protein kinase</keyword>
<dbReference type="SUPFAM" id="SSF56112">
    <property type="entry name" value="Protein kinase-like (PK-like)"/>
    <property type="match status" value="1"/>
</dbReference>
<feature type="region of interest" description="Disordered" evidence="13">
    <location>
        <begin position="382"/>
        <end position="411"/>
    </location>
</feature>
<evidence type="ECO:0000256" key="2">
    <source>
        <dbReference type="ARBA" id="ARBA00012513"/>
    </source>
</evidence>
<dbReference type="InterPro" id="IPR011009">
    <property type="entry name" value="Kinase-like_dom_sf"/>
</dbReference>
<dbReference type="InterPro" id="IPR008271">
    <property type="entry name" value="Ser/Thr_kinase_AS"/>
</dbReference>
<evidence type="ECO:0000259" key="14">
    <source>
        <dbReference type="PROSITE" id="PS50011"/>
    </source>
</evidence>
<dbReference type="GO" id="GO:0004674">
    <property type="term" value="F:protein serine/threonine kinase activity"/>
    <property type="evidence" value="ECO:0007669"/>
    <property type="project" value="UniProtKB-KW"/>
</dbReference>
<keyword evidence="8" id="KW-0460">Magnesium</keyword>
<dbReference type="Pfam" id="PF00069">
    <property type="entry name" value="Pkinase"/>
    <property type="match status" value="1"/>
</dbReference>
<evidence type="ECO:0000256" key="13">
    <source>
        <dbReference type="SAM" id="MobiDB-lite"/>
    </source>
</evidence>
<evidence type="ECO:0000256" key="6">
    <source>
        <dbReference type="ARBA" id="ARBA00022777"/>
    </source>
</evidence>
<dbReference type="PANTHER" id="PTHR22984:SF29">
    <property type="entry name" value="SERINE_THREONINE-PROTEIN KINASE PIM-1"/>
    <property type="match status" value="1"/>
</dbReference>
<dbReference type="PANTHER" id="PTHR22984">
    <property type="entry name" value="SERINE/THREONINE-PROTEIN KINASE PIM"/>
    <property type="match status" value="1"/>
</dbReference>
<dbReference type="AlphaFoldDB" id="A0AA36D4C2"/>
<reference evidence="15" key="1">
    <citation type="submission" date="2023-06" db="EMBL/GenBank/DDBJ databases">
        <authorList>
            <person name="Delattre M."/>
        </authorList>
    </citation>
    <scope>NUCLEOTIDE SEQUENCE</scope>
    <source>
        <strain evidence="15">AF72</strain>
    </source>
</reference>
<dbReference type="InterPro" id="IPR051138">
    <property type="entry name" value="PIM_Ser/Thr_kinase"/>
</dbReference>
<protein>
    <recommendedName>
        <fullName evidence="2">non-specific serine/threonine protein kinase</fullName>
        <ecNumber evidence="2">2.7.11.1</ecNumber>
    </recommendedName>
</protein>
<keyword evidence="7 11" id="KW-0067">ATP-binding</keyword>
<comment type="caution">
    <text evidence="15">The sequence shown here is derived from an EMBL/GenBank/DDBJ whole genome shotgun (WGS) entry which is preliminary data.</text>
</comment>